<reference evidence="4" key="1">
    <citation type="submission" date="2019-10" db="EMBL/GenBank/DDBJ databases">
        <authorList>
            <person name="Zhang R."/>
            <person name="Pan Y."/>
            <person name="Wang J."/>
            <person name="Ma R."/>
            <person name="Yu S."/>
        </authorList>
    </citation>
    <scope>NUCLEOTIDE SEQUENCE</scope>
    <source>
        <strain evidence="4">LA-IB0</strain>
        <tissue evidence="4">Leaf</tissue>
    </source>
</reference>
<dbReference type="Pfam" id="PF02536">
    <property type="entry name" value="mTERF"/>
    <property type="match status" value="2"/>
</dbReference>
<evidence type="ECO:0000256" key="2">
    <source>
        <dbReference type="ARBA" id="ARBA00022472"/>
    </source>
</evidence>
<comment type="similarity">
    <text evidence="1">Belongs to the mTERF family.</text>
</comment>
<dbReference type="GO" id="GO:0003676">
    <property type="term" value="F:nucleic acid binding"/>
    <property type="evidence" value="ECO:0007669"/>
    <property type="project" value="InterPro"/>
</dbReference>
<keyword evidence="3" id="KW-0809">Transit peptide</keyword>
<dbReference type="Gene3D" id="1.25.70.10">
    <property type="entry name" value="Transcription termination factor 3, mitochondrial"/>
    <property type="match status" value="1"/>
</dbReference>
<dbReference type="GO" id="GO:0006353">
    <property type="term" value="P:DNA-templated transcription termination"/>
    <property type="evidence" value="ECO:0007669"/>
    <property type="project" value="UniProtKB-KW"/>
</dbReference>
<keyword evidence="2" id="KW-0804">Transcription</keyword>
<dbReference type="SMART" id="SM00733">
    <property type="entry name" value="Mterf"/>
    <property type="match status" value="6"/>
</dbReference>
<dbReference type="EMBL" id="WHWC01000002">
    <property type="protein sequence ID" value="KAG8389446.1"/>
    <property type="molecule type" value="Genomic_DNA"/>
</dbReference>
<dbReference type="InterPro" id="IPR003690">
    <property type="entry name" value="MTERF"/>
</dbReference>
<evidence type="ECO:0000313" key="5">
    <source>
        <dbReference type="Proteomes" id="UP000826271"/>
    </source>
</evidence>
<evidence type="ECO:0000256" key="1">
    <source>
        <dbReference type="ARBA" id="ARBA00007692"/>
    </source>
</evidence>
<organism evidence="4 5">
    <name type="scientific">Buddleja alternifolia</name>
    <dbReference type="NCBI Taxonomy" id="168488"/>
    <lineage>
        <taxon>Eukaryota</taxon>
        <taxon>Viridiplantae</taxon>
        <taxon>Streptophyta</taxon>
        <taxon>Embryophyta</taxon>
        <taxon>Tracheophyta</taxon>
        <taxon>Spermatophyta</taxon>
        <taxon>Magnoliopsida</taxon>
        <taxon>eudicotyledons</taxon>
        <taxon>Gunneridae</taxon>
        <taxon>Pentapetalae</taxon>
        <taxon>asterids</taxon>
        <taxon>lamiids</taxon>
        <taxon>Lamiales</taxon>
        <taxon>Scrophulariaceae</taxon>
        <taxon>Buddlejeae</taxon>
        <taxon>Buddleja</taxon>
    </lineage>
</organism>
<evidence type="ECO:0000313" key="4">
    <source>
        <dbReference type="EMBL" id="KAG8389446.1"/>
    </source>
</evidence>
<proteinExistence type="inferred from homology"/>
<dbReference type="Proteomes" id="UP000826271">
    <property type="component" value="Unassembled WGS sequence"/>
</dbReference>
<accession>A0AAV6Y9C8</accession>
<keyword evidence="2" id="KW-0806">Transcription termination</keyword>
<dbReference type="AlphaFoldDB" id="A0AAV6Y9C8"/>
<comment type="caution">
    <text evidence="4">The sequence shown here is derived from an EMBL/GenBank/DDBJ whole genome shotgun (WGS) entry which is preliminary data.</text>
</comment>
<keyword evidence="2" id="KW-0805">Transcription regulation</keyword>
<keyword evidence="5" id="KW-1185">Reference proteome</keyword>
<dbReference type="InterPro" id="IPR038538">
    <property type="entry name" value="MTERF_sf"/>
</dbReference>
<name>A0AAV6Y9C8_9LAMI</name>
<dbReference type="PANTHER" id="PTHR13068">
    <property type="entry name" value="CGI-12 PROTEIN-RELATED"/>
    <property type="match status" value="1"/>
</dbReference>
<dbReference type="FunFam" id="1.25.70.10:FF:000001">
    <property type="entry name" value="Mitochondrial transcription termination factor-like"/>
    <property type="match status" value="1"/>
</dbReference>
<protein>
    <submittedName>
        <fullName evidence="4">Uncharacterized protein</fullName>
    </submittedName>
</protein>
<evidence type="ECO:0000256" key="3">
    <source>
        <dbReference type="ARBA" id="ARBA00022946"/>
    </source>
</evidence>
<dbReference type="PANTHER" id="PTHR13068:SF133">
    <property type="entry name" value="MITOCHONDRIAL TRANSCRIPTION TERMINATION FACTOR FAMILY PROTEIN"/>
    <property type="match status" value="1"/>
</dbReference>
<gene>
    <name evidence="4" type="ORF">BUALT_Bualt02G0230300</name>
</gene>
<sequence length="416" mass="47496">MFSVHLHNKLFPLRQFLVDSTASLVFLHKNQLLRRQNVYKNQSLVSFCSLVNIDLSGLPSKTAKKRHKIADKLEKEKSYTVSYLIDSCGLSPETAISASEKVCFINSEKPNSVLTLLESHGFSKTQISIIVRKRPRILVSKEQTLLPKLEFFQSIGMSKAFIATAISRDPTLLTRSLENQIIPNYNFLKSVLLTNERVAGALKRTSWVFLEDVEKSLAPNIEVLREFKVPDSCVKLLLTHYPETLMVKTDDFRASVSEVLEMGFNPSKSMFVLALHALSGDANKMTRARCYESYSTWGWSKDDIHMAFRKHPNCMIMSQKKISRSMDFLVNKMGWDSKMIASCPTVLFFNLENRIIPRCTVAHVLLSKGLIVKDLKLSSLLLPLEKSFLKKFVFKYEEEVPKLYDFYTGKVGIEEL</sequence>